<keyword evidence="5 14" id="KW-0812">Transmembrane</keyword>
<proteinExistence type="inferred from homology"/>
<dbReference type="AlphaFoldDB" id="A0A1D8ASW5"/>
<evidence type="ECO:0000256" key="5">
    <source>
        <dbReference type="ARBA" id="ARBA00022692"/>
    </source>
</evidence>
<dbReference type="GO" id="GO:0015986">
    <property type="term" value="P:proton motive force-driven ATP synthesis"/>
    <property type="evidence" value="ECO:0007669"/>
    <property type="project" value="InterPro"/>
</dbReference>
<evidence type="ECO:0000256" key="9">
    <source>
        <dbReference type="ARBA" id="ARBA00023121"/>
    </source>
</evidence>
<dbReference type="Gene3D" id="1.20.20.10">
    <property type="entry name" value="F1F0 ATP synthase subunit C"/>
    <property type="match status" value="1"/>
</dbReference>
<protein>
    <recommendedName>
        <fullName evidence="11">ATP synthase F(0) sector subunit c</fullName>
    </recommendedName>
    <alternativeName>
        <fullName evidence="12">F-type ATPase subunit c</fullName>
    </alternativeName>
</protein>
<feature type="compositionally biased region" description="Low complexity" evidence="13">
    <location>
        <begin position="1"/>
        <end position="17"/>
    </location>
</feature>
<keyword evidence="17" id="KW-1185">Reference proteome</keyword>
<feature type="transmembrane region" description="Helical" evidence="14">
    <location>
        <begin position="86"/>
        <end position="108"/>
    </location>
</feature>
<evidence type="ECO:0000256" key="4">
    <source>
        <dbReference type="ARBA" id="ARBA00022547"/>
    </source>
</evidence>
<reference evidence="16 17" key="1">
    <citation type="submission" date="2016-06" db="EMBL/GenBank/DDBJ databases">
        <title>Three novel species with peptidoglycan cell walls form the new genus Lacunisphaera gen. nov. in the family Opitutaceae of the verrucomicrobial subdivision 4.</title>
        <authorList>
            <person name="Rast P."/>
            <person name="Gloeckner I."/>
            <person name="Jogler M."/>
            <person name="Boedeker C."/>
            <person name="Jeske O."/>
            <person name="Wiegand S."/>
            <person name="Reinhardt R."/>
            <person name="Schumann P."/>
            <person name="Rohde M."/>
            <person name="Spring S."/>
            <person name="Gloeckner F.O."/>
            <person name="Jogler C."/>
        </authorList>
    </citation>
    <scope>NUCLEOTIDE SEQUENCE [LARGE SCALE GENOMIC DNA]</scope>
    <source>
        <strain evidence="16 17">IG16b</strain>
    </source>
</reference>
<dbReference type="GO" id="GO:0045259">
    <property type="term" value="C:proton-transporting ATP synthase complex"/>
    <property type="evidence" value="ECO:0007669"/>
    <property type="project" value="UniProtKB-KW"/>
</dbReference>
<keyword evidence="9" id="KW-0446">Lipid-binding</keyword>
<dbReference type="InterPro" id="IPR035921">
    <property type="entry name" value="F/V-ATP_Csub_sf"/>
</dbReference>
<evidence type="ECO:0000259" key="15">
    <source>
        <dbReference type="Pfam" id="PF00137"/>
    </source>
</evidence>
<organism evidence="16 17">
    <name type="scientific">Lacunisphaera limnophila</name>
    <dbReference type="NCBI Taxonomy" id="1838286"/>
    <lineage>
        <taxon>Bacteria</taxon>
        <taxon>Pseudomonadati</taxon>
        <taxon>Verrucomicrobiota</taxon>
        <taxon>Opitutia</taxon>
        <taxon>Opitutales</taxon>
        <taxon>Opitutaceae</taxon>
        <taxon>Lacunisphaera</taxon>
    </lineage>
</organism>
<dbReference type="InterPro" id="IPR038662">
    <property type="entry name" value="ATP_synth_F0_csu_sf"/>
</dbReference>
<dbReference type="InterPro" id="IPR002379">
    <property type="entry name" value="ATPase_proteolipid_c-like_dom"/>
</dbReference>
<evidence type="ECO:0000313" key="17">
    <source>
        <dbReference type="Proteomes" id="UP000095228"/>
    </source>
</evidence>
<dbReference type="InterPro" id="IPR000454">
    <property type="entry name" value="ATP_synth_F0_csu"/>
</dbReference>
<keyword evidence="6" id="KW-0375">Hydrogen ion transport</keyword>
<dbReference type="CDD" id="cd18121">
    <property type="entry name" value="ATP-synt_Fo_c"/>
    <property type="match status" value="1"/>
</dbReference>
<keyword evidence="4" id="KW-0138">CF(0)</keyword>
<dbReference type="EMBL" id="CP016094">
    <property type="protein sequence ID" value="AOS43983.1"/>
    <property type="molecule type" value="Genomic_DNA"/>
</dbReference>
<name>A0A1D8ASW5_9BACT</name>
<accession>A0A1D8ASW5</accession>
<evidence type="ECO:0000256" key="8">
    <source>
        <dbReference type="ARBA" id="ARBA00023065"/>
    </source>
</evidence>
<evidence type="ECO:0000256" key="6">
    <source>
        <dbReference type="ARBA" id="ARBA00022781"/>
    </source>
</evidence>
<feature type="domain" description="V-ATPase proteolipid subunit C-like" evidence="15">
    <location>
        <begin position="52"/>
        <end position="106"/>
    </location>
</feature>
<dbReference type="Proteomes" id="UP000095228">
    <property type="component" value="Chromosome"/>
</dbReference>
<dbReference type="SUPFAM" id="SSF81333">
    <property type="entry name" value="F1F0 ATP synthase subunit C"/>
    <property type="match status" value="1"/>
</dbReference>
<dbReference type="GO" id="GO:0015078">
    <property type="term" value="F:proton transmembrane transporter activity"/>
    <property type="evidence" value="ECO:0007669"/>
    <property type="project" value="InterPro"/>
</dbReference>
<evidence type="ECO:0000256" key="11">
    <source>
        <dbReference type="ARBA" id="ARBA00032200"/>
    </source>
</evidence>
<feature type="transmembrane region" description="Helical" evidence="14">
    <location>
        <begin position="44"/>
        <end position="66"/>
    </location>
</feature>
<sequence length="109" mass="11316">MAMTTTTRRGTAPGRTTRLYRRERASRAHGGNRNHNSIHHMYPILAEITGNIASAFGLLGAALGVGLIGQKAAEAVGRNPGASGKILVQAIIGMALAEGLGILALFLAK</sequence>
<dbReference type="KEGG" id="obg:Verru16b_01043"/>
<evidence type="ECO:0000256" key="3">
    <source>
        <dbReference type="ARBA" id="ARBA00022448"/>
    </source>
</evidence>
<dbReference type="PATRIC" id="fig|1838286.3.peg.1046"/>
<evidence type="ECO:0000256" key="14">
    <source>
        <dbReference type="SAM" id="Phobius"/>
    </source>
</evidence>
<dbReference type="GO" id="GO:0008289">
    <property type="term" value="F:lipid binding"/>
    <property type="evidence" value="ECO:0007669"/>
    <property type="project" value="UniProtKB-KW"/>
</dbReference>
<dbReference type="PRINTS" id="PR00124">
    <property type="entry name" value="ATPASEC"/>
</dbReference>
<keyword evidence="3" id="KW-0813">Transport</keyword>
<evidence type="ECO:0000313" key="16">
    <source>
        <dbReference type="EMBL" id="AOS43983.1"/>
    </source>
</evidence>
<evidence type="ECO:0000256" key="13">
    <source>
        <dbReference type="SAM" id="MobiDB-lite"/>
    </source>
</evidence>
<dbReference type="PROSITE" id="PS00605">
    <property type="entry name" value="ATPASE_C"/>
    <property type="match status" value="1"/>
</dbReference>
<gene>
    <name evidence="16" type="ORF">Verru16b_01043</name>
</gene>
<dbReference type="GO" id="GO:0033177">
    <property type="term" value="C:proton-transporting two-sector ATPase complex, proton-transporting domain"/>
    <property type="evidence" value="ECO:0007669"/>
    <property type="project" value="InterPro"/>
</dbReference>
<evidence type="ECO:0000256" key="12">
    <source>
        <dbReference type="ARBA" id="ARBA00032887"/>
    </source>
</evidence>
<comment type="similarity">
    <text evidence="2">Belongs to the ATPase C chain family.</text>
</comment>
<evidence type="ECO:0000256" key="10">
    <source>
        <dbReference type="ARBA" id="ARBA00023136"/>
    </source>
</evidence>
<evidence type="ECO:0000256" key="2">
    <source>
        <dbReference type="ARBA" id="ARBA00006704"/>
    </source>
</evidence>
<keyword evidence="8" id="KW-0406">Ion transport</keyword>
<evidence type="ECO:0000256" key="1">
    <source>
        <dbReference type="ARBA" id="ARBA00004141"/>
    </source>
</evidence>
<comment type="subcellular location">
    <subcellularLocation>
        <location evidence="1">Membrane</location>
        <topology evidence="1">Multi-pass membrane protein</topology>
    </subcellularLocation>
</comment>
<feature type="region of interest" description="Disordered" evidence="13">
    <location>
        <begin position="1"/>
        <end position="34"/>
    </location>
</feature>
<keyword evidence="7 14" id="KW-1133">Transmembrane helix</keyword>
<keyword evidence="10 14" id="KW-0472">Membrane</keyword>
<dbReference type="Pfam" id="PF00137">
    <property type="entry name" value="ATP-synt_C"/>
    <property type="match status" value="1"/>
</dbReference>
<dbReference type="STRING" id="1838286.Verru16b_01043"/>
<dbReference type="InterPro" id="IPR020537">
    <property type="entry name" value="ATP_synth_F0_csu_DDCD_BS"/>
</dbReference>
<evidence type="ECO:0000256" key="7">
    <source>
        <dbReference type="ARBA" id="ARBA00022989"/>
    </source>
</evidence>